<sequence>MKLTSSALLRVLTLYFGASNVAAVLHYDWDNLEIGEIDERTTFSDDGTQVFFEQRPNSRFKTPLICDAERGFQLTYSADRKFVACCLPGQNLVGSKDTAFDCCGEGHGIAGDKKVGFICCPNGQKYDGKSCRSCDPPTPPTCPNGKVLKDGMCVCPTNSYEKDGVCVPTPPPQTGTPPTCPNGKVLKDGMCVCPTDSYEKDGVCVPTSQPPPVAQPPPPPTQPPPVAPPPVVVPPPREPPPGVPPPVTPPTPDAPPPPPKQCTSGIEAGKCYTWTFPNGERFGYNAHGWYTASKESRHQQFGKFKLCKDQACTPGPINPGEGFSAQDLHGNANGGQNAGWYVDGKTNGGHVGKTKEYAKSGRFTLTKWPCGKYCLGGYEAGFGPTCPSDLPAGTFTTHDKQSCIPIDVQEVPCDIHNIANNCIWHNGADQCCGKTDCSAAALRRTPAAPAADGASASRYKSEL</sequence>
<comment type="caution">
    <text evidence="3">The sequence shown here is derived from an EMBL/GenBank/DDBJ whole genome shotgun (WGS) entry which is preliminary data.</text>
</comment>
<keyword evidence="2" id="KW-0732">Signal</keyword>
<evidence type="ECO:0000313" key="3">
    <source>
        <dbReference type="EMBL" id="KAE9986558.1"/>
    </source>
</evidence>
<dbReference type="EMBL" id="WNWR01000256">
    <property type="protein sequence ID" value="KAE9986558.1"/>
    <property type="molecule type" value="Genomic_DNA"/>
</dbReference>
<organism evidence="3 4">
    <name type="scientific">Venturia inaequalis</name>
    <name type="common">Apple scab fungus</name>
    <dbReference type="NCBI Taxonomy" id="5025"/>
    <lineage>
        <taxon>Eukaryota</taxon>
        <taxon>Fungi</taxon>
        <taxon>Dikarya</taxon>
        <taxon>Ascomycota</taxon>
        <taxon>Pezizomycotina</taxon>
        <taxon>Dothideomycetes</taxon>
        <taxon>Pleosporomycetidae</taxon>
        <taxon>Venturiales</taxon>
        <taxon>Venturiaceae</taxon>
        <taxon>Venturia</taxon>
    </lineage>
</organism>
<proteinExistence type="predicted"/>
<evidence type="ECO:0008006" key="5">
    <source>
        <dbReference type="Google" id="ProtNLM"/>
    </source>
</evidence>
<protein>
    <recommendedName>
        <fullName evidence="5">Cysteine-rich secreted protein</fullName>
    </recommendedName>
</protein>
<dbReference type="Proteomes" id="UP000490939">
    <property type="component" value="Unassembled WGS sequence"/>
</dbReference>
<gene>
    <name evidence="3" type="ORF">EG327_004263</name>
</gene>
<name>A0A8H3Z807_VENIN</name>
<feature type="compositionally biased region" description="Pro residues" evidence="1">
    <location>
        <begin position="208"/>
        <end position="260"/>
    </location>
</feature>
<evidence type="ECO:0000256" key="1">
    <source>
        <dbReference type="SAM" id="MobiDB-lite"/>
    </source>
</evidence>
<accession>A0A8H3Z807</accession>
<dbReference type="AlphaFoldDB" id="A0A8H3Z807"/>
<feature type="signal peptide" evidence="2">
    <location>
        <begin position="1"/>
        <end position="23"/>
    </location>
</feature>
<keyword evidence="4" id="KW-1185">Reference proteome</keyword>
<reference evidence="3 4" key="1">
    <citation type="submission" date="2019-07" db="EMBL/GenBank/DDBJ databases">
        <title>Venturia inaequalis Genome Resource.</title>
        <authorList>
            <person name="Lichtner F.J."/>
        </authorList>
    </citation>
    <scope>NUCLEOTIDE SEQUENCE [LARGE SCALE GENOMIC DNA]</scope>
    <source>
        <strain evidence="3 4">DMI_063113</strain>
    </source>
</reference>
<feature type="chain" id="PRO_5034748348" description="Cysteine-rich secreted protein" evidence="2">
    <location>
        <begin position="24"/>
        <end position="463"/>
    </location>
</feature>
<dbReference type="PRINTS" id="PR01218">
    <property type="entry name" value="PSTLEXTENSIN"/>
</dbReference>
<feature type="region of interest" description="Disordered" evidence="1">
    <location>
        <begin position="204"/>
        <end position="263"/>
    </location>
</feature>
<evidence type="ECO:0000313" key="4">
    <source>
        <dbReference type="Proteomes" id="UP000490939"/>
    </source>
</evidence>
<dbReference type="InterPro" id="IPR003882">
    <property type="entry name" value="Pistil_extensin"/>
</dbReference>
<evidence type="ECO:0000256" key="2">
    <source>
        <dbReference type="SAM" id="SignalP"/>
    </source>
</evidence>